<dbReference type="NCBIfam" id="TIGR01766">
    <property type="entry name" value="IS200/IS605 family accessory protein TnpB-like domain"/>
    <property type="match status" value="1"/>
</dbReference>
<dbReference type="EMBL" id="JAMQKB010000026">
    <property type="protein sequence ID" value="MDC3425985.1"/>
    <property type="molecule type" value="Genomic_DNA"/>
</dbReference>
<sequence length="533" mass="61099">MGTKTYFSNRVYKNKIAITYVNAITDVLVNFNRAKHFAFDTSTKEKRSCHSKRNKSIHLTVKECFGLDDYYANSAVQEAKAKQKSLQELNKLYKTNKQAQIQAVKTKQKQVKSRLTTVKKMKASFVMGKPTFPKNAKEQKQGERFVVQYRKRTDIYDHPYQFEHSYLEPEIKRFEARLGFLTFKRHKLEQDLQRLQTIIPSVVFGTKRLFQSQYTNDKYMDDRDQWLNECKQARYHTMTISGRKDGASGNFVFHYHPEHRTLHFKTSEGKEIEIPNLHFPYGQEKVKSAIATQNQCKNKKKDGQPIAWSIEDHGDYYIFKCILTEKDKKYRNFSKSDGVIGIDCNVDHFAISNINGKGQLVSSWAQTFDIFGKTSGQITKIIEAEAIQLVNVAERLKKPIAKEKLDTTTSKASNPYGNKKANLRLSMFAYNKMTTAIKARAEKIGIAVFEVNPAYTSQIGKIKYMKRFGISIHEAASMVIARRANGVQRKASTSVACTSTGEDIRCASLDAVEVCNEIVERDTCTCILPIRSF</sequence>
<accession>A0A9X3WUQ7</accession>
<evidence type="ECO:0000256" key="1">
    <source>
        <dbReference type="ARBA" id="ARBA00023125"/>
    </source>
</evidence>
<proteinExistence type="predicted"/>
<keyword evidence="2" id="KW-0175">Coiled coil</keyword>
<keyword evidence="4" id="KW-1185">Reference proteome</keyword>
<dbReference type="RefSeq" id="WP_272437805.1">
    <property type="nucleotide sequence ID" value="NZ_JAMQKB010000026.1"/>
</dbReference>
<evidence type="ECO:0000313" key="4">
    <source>
        <dbReference type="Proteomes" id="UP001145050"/>
    </source>
</evidence>
<dbReference type="GO" id="GO:0003677">
    <property type="term" value="F:DNA binding"/>
    <property type="evidence" value="ECO:0007669"/>
    <property type="project" value="UniProtKB-KW"/>
</dbReference>
<name>A0A9X3WUQ7_9BACI</name>
<reference evidence="3" key="1">
    <citation type="submission" date="2022-06" db="EMBL/GenBank/DDBJ databases">
        <title>Aquibacillus sp. a new bacterium isolated from soil saline samples.</title>
        <authorList>
            <person name="Galisteo C."/>
            <person name="De La Haba R."/>
            <person name="Sanchez-Porro C."/>
            <person name="Ventosa A."/>
        </authorList>
    </citation>
    <scope>NUCLEOTIDE SEQUENCE</scope>
    <source>
        <strain evidence="3">3ASR75-11</strain>
    </source>
</reference>
<gene>
    <name evidence="3" type="ORF">NC797_15885</name>
</gene>
<protein>
    <submittedName>
        <fullName evidence="3">IS200/IS605 family accessory protein TnpB-related protein</fullName>
    </submittedName>
</protein>
<comment type="caution">
    <text evidence="3">The sequence shown here is derived from an EMBL/GenBank/DDBJ whole genome shotgun (WGS) entry which is preliminary data.</text>
</comment>
<evidence type="ECO:0000256" key="2">
    <source>
        <dbReference type="SAM" id="Coils"/>
    </source>
</evidence>
<evidence type="ECO:0000313" key="3">
    <source>
        <dbReference type="EMBL" id="MDC3425985.1"/>
    </source>
</evidence>
<feature type="coiled-coil region" evidence="2">
    <location>
        <begin position="72"/>
        <end position="109"/>
    </location>
</feature>
<organism evidence="3 4">
    <name type="scientific">Terrihalobacillus insolitus</name>
    <dbReference type="NCBI Taxonomy" id="2950438"/>
    <lineage>
        <taxon>Bacteria</taxon>
        <taxon>Bacillati</taxon>
        <taxon>Bacillota</taxon>
        <taxon>Bacilli</taxon>
        <taxon>Bacillales</taxon>
        <taxon>Bacillaceae</taxon>
        <taxon>Terrihalobacillus</taxon>
    </lineage>
</organism>
<dbReference type="AlphaFoldDB" id="A0A9X3WUQ7"/>
<dbReference type="Proteomes" id="UP001145050">
    <property type="component" value="Unassembled WGS sequence"/>
</dbReference>
<keyword evidence="1" id="KW-0238">DNA-binding</keyword>
<dbReference type="InterPro" id="IPR010095">
    <property type="entry name" value="Cas12f1-like_TNB"/>
</dbReference>